<dbReference type="Proteomes" id="UP001597475">
    <property type="component" value="Unassembled WGS sequence"/>
</dbReference>
<evidence type="ECO:0000313" key="1">
    <source>
        <dbReference type="EMBL" id="MFD2609186.1"/>
    </source>
</evidence>
<evidence type="ECO:0000313" key="2">
    <source>
        <dbReference type="Proteomes" id="UP001597475"/>
    </source>
</evidence>
<accession>A0ABW5P1Q9</accession>
<comment type="caution">
    <text evidence="1">The sequence shown here is derived from an EMBL/GenBank/DDBJ whole genome shotgun (WGS) entry which is preliminary data.</text>
</comment>
<dbReference type="InterPro" id="IPR018777">
    <property type="entry name" value="Replication_initiator_prot_A"/>
</dbReference>
<dbReference type="RefSeq" id="WP_386844354.1">
    <property type="nucleotide sequence ID" value="NZ_JBHUMK010000029.1"/>
</dbReference>
<proteinExistence type="predicted"/>
<reference evidence="2" key="1">
    <citation type="journal article" date="2019" name="Int. J. Syst. Evol. Microbiol.">
        <title>The Global Catalogue of Microorganisms (GCM) 10K type strain sequencing project: providing services to taxonomists for standard genome sequencing and annotation.</title>
        <authorList>
            <consortium name="The Broad Institute Genomics Platform"/>
            <consortium name="The Broad Institute Genome Sequencing Center for Infectious Disease"/>
            <person name="Wu L."/>
            <person name="Ma J."/>
        </authorList>
    </citation>
    <scope>NUCLEOTIDE SEQUENCE [LARGE SCALE GENOMIC DNA]</scope>
    <source>
        <strain evidence="2">KCTC 33842</strain>
    </source>
</reference>
<dbReference type="Pfam" id="PF10134">
    <property type="entry name" value="RPA"/>
    <property type="match status" value="1"/>
</dbReference>
<organism evidence="1 2">
    <name type="scientific">Deinococcus taklimakanensis</name>
    <dbReference type="NCBI Taxonomy" id="536443"/>
    <lineage>
        <taxon>Bacteria</taxon>
        <taxon>Thermotogati</taxon>
        <taxon>Deinococcota</taxon>
        <taxon>Deinococci</taxon>
        <taxon>Deinococcales</taxon>
        <taxon>Deinococcaceae</taxon>
        <taxon>Deinococcus</taxon>
    </lineage>
</organism>
<gene>
    <name evidence="1" type="ORF">ACFSR9_07005</name>
</gene>
<protein>
    <submittedName>
        <fullName evidence="1">Replication initiator protein A</fullName>
    </submittedName>
</protein>
<dbReference type="EMBL" id="JBHUMK010000029">
    <property type="protein sequence ID" value="MFD2609186.1"/>
    <property type="molecule type" value="Genomic_DNA"/>
</dbReference>
<name>A0ABW5P1Q9_9DEIO</name>
<keyword evidence="2" id="KW-1185">Reference proteome</keyword>
<sequence length="463" mass="52114">MSKTGLRSATQIRDTRSLARFGITSMQVRLTEDEGRRWDSQFTISGRTYQMQGFADLGRPRGADTDVILGIEALFALQGFPEDNTVVTSGYQLAQVAHLPDNGRTYERLKDSLLRYWRTGFIVREGFEVPGQTDVAYFNETLGFFEKISFWEQGRRGSDLAQGSLSRDRTLRVVLTPEFADSLRSGFIHHLDRELLRNIEQPPARALYRLLSAHRQNDDGQLQESLTVSLQDWREACGIQDVRASKVLRTLSAAHEELVALGYLTDVEIVGRGQKTQLTYRFRSESDPDPALVHQLLEANLGLSLVVAQQLAREHAPHVEAGIRFVKTRQASGGRGVTNPAGLLRSALKEPSRYLLDQEAPQVQLRVTRPRQEALKRQEQEAQVALNSRVEELQTATPEQQWQECRSSLRLVFQKHLTTDEWKTLERLCKAGDLSAAALLTDATRAAASLEMQSFVTALKAKL</sequence>